<dbReference type="SUPFAM" id="SSF46785">
    <property type="entry name" value="Winged helix' DNA-binding domain"/>
    <property type="match status" value="1"/>
</dbReference>
<feature type="region of interest" description="Disordered" evidence="11">
    <location>
        <begin position="83"/>
        <end position="104"/>
    </location>
</feature>
<keyword evidence="15" id="KW-1185">Reference proteome</keyword>
<dbReference type="InterPro" id="IPR057842">
    <property type="entry name" value="WH_MER3"/>
</dbReference>
<dbReference type="GO" id="GO:0016787">
    <property type="term" value="F:hydrolase activity"/>
    <property type="evidence" value="ECO:0007669"/>
    <property type="project" value="UniProtKB-KW"/>
</dbReference>
<dbReference type="GO" id="GO:0003676">
    <property type="term" value="F:nucleic acid binding"/>
    <property type="evidence" value="ECO:0007669"/>
    <property type="project" value="InterPro"/>
</dbReference>
<dbReference type="EC" id="5.6.2.4" evidence="9"/>
<evidence type="ECO:0000313" key="14">
    <source>
        <dbReference type="EMBL" id="KAK3210058.1"/>
    </source>
</evidence>
<evidence type="ECO:0000256" key="11">
    <source>
        <dbReference type="SAM" id="MobiDB-lite"/>
    </source>
</evidence>
<keyword evidence="7" id="KW-0469">Meiosis</keyword>
<evidence type="ECO:0000259" key="12">
    <source>
        <dbReference type="PROSITE" id="PS51192"/>
    </source>
</evidence>
<dbReference type="InterPro" id="IPR014001">
    <property type="entry name" value="Helicase_ATP-bd"/>
</dbReference>
<evidence type="ECO:0000256" key="5">
    <source>
        <dbReference type="ARBA" id="ARBA00022840"/>
    </source>
</evidence>
<evidence type="ECO:0000256" key="2">
    <source>
        <dbReference type="ARBA" id="ARBA00022741"/>
    </source>
</evidence>
<dbReference type="InterPro" id="IPR001650">
    <property type="entry name" value="Helicase_C-like"/>
</dbReference>
<keyword evidence="3" id="KW-0378">Hydrolase</keyword>
<sequence length="1562" mass="175227">MNSPFRNRDEYEGTEPVAGQHSLLHPHFRQAARRSVVSARDLYRVSRQRHVQEDQVEDDIAYKLQEPLNSLDARLLQQPYEDRESKALRGQSRPLIPPRPSRHFGPVAVLQVHDSSRHQECPPHRDDGMLCENLATEPDTNLEVDPYAFDMPNSSHRPNQLIFDPGHFFQEPSSDTQLGVPSSPAFKAGQRRAETVQISSNQFVARSHHHKEEETYKDDLVQTRFAVEPRRYNRGQGDILEAEYSRTELPDAQYPHPDLVVTGRSRSYAPIVQGIQQVPVTDLPDRLRTIFPYPIFNAVQSKCFHSIYHTDSNFLLSSPTGSGKTVVLELAICRAMTKAATNQYKIVYQAPTKALCSERHRDWQKKFGPLGLGCVELTGDSEAANLRGVKSASIIVTTPEKWDSITRKWTDHEDLMSLISLFLIDEVHLLKEDRGAILEAVVARMKSIGTDVRFVALSATIPNSHDIAAWLGKSPTETYEPALQEQFDEQFRPVKLQKHVCGYQASTNDFAFEKHLDTKLPDVVRNYSDGRPIMIFCFTRNSTITTAKLLANWWIANHPKDRAWRPPSKIPSFQNKELRECAASGVAFHHAGIDSGDRVNVEKAYLEGELSVICCTSTLAVGVNLPCHLVIIKNTVGFTQNGAVEYSDLEIMQMLGRAGRPQFDDSAVAVIMTRQTKVRKYELMVTGQEVIESTLHVALIDHLNAEIGLGTIRDFDSAQKWFRNTFLYVRIKQHPEYYNLEGTKSESSIDQHLHNISIRDITLLRQHNLITGELSFRCTEYGYAMAQYYVQFTTMRIFMGLAPKATISEILSAIAQASEFKDIRFRSGEKSLYKSLNKSPFIRFPIPVNLDSPAHKVSLLIQSILGAADISWHGEHAKHKSQYNTEAMIIFRQINRLIRCIIDFERSLSARVWDDSPLQMKQIETLGVIGCRKLARAGIRSIEELECTETHRIEQLLGRNPPYGLNIVEKLKAFPKLRASLQLLSHSVTKIAEGVRVLVKIDIGFMNETVPETLAGKAVARKIGTGQSLTIHALLLTPNLIINCYIMCDGIAGTMRTASITPKIPPPMFSPPKSGSTIRHEPPHPISNISKRRTDTPPNALDGSGLKDEFGDGGIDDDELVQALFNDSEFDHIDNFANKPDEYTEGNTARRNRPEPSELPGRVSQGPRQLANGRWACNHACKNKIACKHLCCKQGIDRPPKKVISKRVASSGTPNDLKPRISQNFHDEGERSQAKFPLTAMKRRNPVVVEELDLTEQTKRKKAGHAAGEPAGFGEPHKLDRRIQKKRSSYTVSKLTHMDPSYYYGKCGEPEATSLGQNQPTNRPSSNVSSDYGHSGPEDVTKNIAKLDSIYANIKEANAQIEGKSDHGIGFLRSDTEADRSHAHAIGAAHPENLGMSIKSPDRIQHILSTYSHDEYGLAELEDDLELDNDSVHRHDENSVQRSSTSSIVDISLLPPEKGQYLFLNDTSSPHVLQSDSTPASKVLVSCESEELECGSGNNYEMTGNSNKDSCKRSSSEMATVESSMEEVFRAEKDPEKPLPNEYKDLEPWLYQEFGNIVEITN</sequence>
<dbReference type="SMART" id="SM00487">
    <property type="entry name" value="DEXDc"/>
    <property type="match status" value="1"/>
</dbReference>
<dbReference type="Proteomes" id="UP001280581">
    <property type="component" value="Unassembled WGS sequence"/>
</dbReference>
<dbReference type="FunFam" id="3.40.50.300:FF:001076">
    <property type="entry name" value="ATP-dependent DNA helicase MER3"/>
    <property type="match status" value="1"/>
</dbReference>
<dbReference type="InterPro" id="IPR052247">
    <property type="entry name" value="Meiotic_Crossover_Helicase"/>
</dbReference>
<feature type="region of interest" description="Disordered" evidence="11">
    <location>
        <begin position="1256"/>
        <end position="1276"/>
    </location>
</feature>
<keyword evidence="2" id="KW-0547">Nucleotide-binding</keyword>
<dbReference type="InterPro" id="IPR036390">
    <property type="entry name" value="WH_DNA-bd_sf"/>
</dbReference>
<dbReference type="PANTHER" id="PTHR47835">
    <property type="entry name" value="HFM1, ATP DEPENDENT DNA HELICASE HOMOLOG"/>
    <property type="match status" value="1"/>
</dbReference>
<feature type="compositionally biased region" description="Basic and acidic residues" evidence="11">
    <location>
        <begin position="1527"/>
        <end position="1542"/>
    </location>
</feature>
<evidence type="ECO:0000313" key="15">
    <source>
        <dbReference type="Proteomes" id="UP001280581"/>
    </source>
</evidence>
<dbReference type="Pfam" id="PF00270">
    <property type="entry name" value="DEAD"/>
    <property type="match status" value="1"/>
</dbReference>
<feature type="region of interest" description="Disordered" evidence="11">
    <location>
        <begin position="1071"/>
        <end position="1113"/>
    </location>
</feature>
<name>A0AAN6M0N9_9PLEO</name>
<proteinExistence type="inferred from homology"/>
<feature type="region of interest" description="Disordered" evidence="11">
    <location>
        <begin position="1308"/>
        <end position="1338"/>
    </location>
</feature>
<comment type="catalytic activity">
    <reaction evidence="8">
        <text>Couples ATP hydrolysis with the unwinding of duplex DNA by translocating in the 3'-5' direction.</text>
        <dbReference type="EC" id="5.6.2.4"/>
    </reaction>
</comment>
<keyword evidence="6" id="KW-0413">Isomerase</keyword>
<dbReference type="PANTHER" id="PTHR47835:SF3">
    <property type="entry name" value="HELICASE FOR MEIOSIS 1"/>
    <property type="match status" value="1"/>
</dbReference>
<dbReference type="FunFam" id="1.10.10.10:FF:000012">
    <property type="entry name" value="U5 small nuclear ribonucleoprotein helicase"/>
    <property type="match status" value="1"/>
</dbReference>
<accession>A0AAN6M0N9</accession>
<comment type="caution">
    <text evidence="14">The sequence shown here is derived from an EMBL/GenBank/DDBJ whole genome shotgun (WGS) entry which is preliminary data.</text>
</comment>
<gene>
    <name evidence="14" type="ORF">GRF29_44g1508661</name>
</gene>
<comment type="catalytic activity">
    <reaction evidence="10">
        <text>ATP + H2O = ADP + phosphate + H(+)</text>
        <dbReference type="Rhea" id="RHEA:13065"/>
        <dbReference type="ChEBI" id="CHEBI:15377"/>
        <dbReference type="ChEBI" id="CHEBI:15378"/>
        <dbReference type="ChEBI" id="CHEBI:30616"/>
        <dbReference type="ChEBI" id="CHEBI:43474"/>
        <dbReference type="ChEBI" id="CHEBI:456216"/>
        <dbReference type="EC" id="5.6.2.4"/>
    </reaction>
</comment>
<feature type="region of interest" description="Disordered" evidence="11">
    <location>
        <begin position="1135"/>
        <end position="1167"/>
    </location>
</feature>
<feature type="region of interest" description="Disordered" evidence="11">
    <location>
        <begin position="1205"/>
        <end position="1232"/>
    </location>
</feature>
<comment type="similarity">
    <text evidence="1">Belongs to the helicase family. SKI2 subfamily.</text>
</comment>
<evidence type="ECO:0000256" key="3">
    <source>
        <dbReference type="ARBA" id="ARBA00022801"/>
    </source>
</evidence>
<dbReference type="InterPro" id="IPR004179">
    <property type="entry name" value="Sec63-dom"/>
</dbReference>
<evidence type="ECO:0000259" key="13">
    <source>
        <dbReference type="PROSITE" id="PS51194"/>
    </source>
</evidence>
<evidence type="ECO:0000256" key="7">
    <source>
        <dbReference type="ARBA" id="ARBA00023254"/>
    </source>
</evidence>
<evidence type="ECO:0000256" key="4">
    <source>
        <dbReference type="ARBA" id="ARBA00022806"/>
    </source>
</evidence>
<dbReference type="SUPFAM" id="SSF158702">
    <property type="entry name" value="Sec63 N-terminal domain-like"/>
    <property type="match status" value="1"/>
</dbReference>
<dbReference type="Gene3D" id="3.40.50.300">
    <property type="entry name" value="P-loop containing nucleotide triphosphate hydrolases"/>
    <property type="match status" value="2"/>
</dbReference>
<dbReference type="SUPFAM" id="SSF52540">
    <property type="entry name" value="P-loop containing nucleoside triphosphate hydrolases"/>
    <property type="match status" value="1"/>
</dbReference>
<evidence type="ECO:0000256" key="6">
    <source>
        <dbReference type="ARBA" id="ARBA00023235"/>
    </source>
</evidence>
<dbReference type="PROSITE" id="PS51194">
    <property type="entry name" value="HELICASE_CTER"/>
    <property type="match status" value="1"/>
</dbReference>
<dbReference type="GO" id="GO:0043138">
    <property type="term" value="F:3'-5' DNA helicase activity"/>
    <property type="evidence" value="ECO:0007669"/>
    <property type="project" value="UniProtKB-EC"/>
</dbReference>
<evidence type="ECO:0000256" key="10">
    <source>
        <dbReference type="ARBA" id="ARBA00048988"/>
    </source>
</evidence>
<dbReference type="SMART" id="SM00490">
    <property type="entry name" value="HELICc"/>
    <property type="match status" value="1"/>
</dbReference>
<keyword evidence="4" id="KW-0347">Helicase</keyword>
<dbReference type="Gene3D" id="1.10.10.10">
    <property type="entry name" value="Winged helix-like DNA-binding domain superfamily/Winged helix DNA-binding domain"/>
    <property type="match status" value="1"/>
</dbReference>
<dbReference type="InterPro" id="IPR036388">
    <property type="entry name" value="WH-like_DNA-bd_sf"/>
</dbReference>
<reference evidence="14 15" key="1">
    <citation type="submission" date="2021-02" db="EMBL/GenBank/DDBJ databases">
        <title>Genome assembly of Pseudopithomyces chartarum.</title>
        <authorList>
            <person name="Jauregui R."/>
            <person name="Singh J."/>
            <person name="Voisey C."/>
        </authorList>
    </citation>
    <scope>NUCLEOTIDE SEQUENCE [LARGE SCALE GENOMIC DNA]</scope>
    <source>
        <strain evidence="14 15">AGR01</strain>
    </source>
</reference>
<evidence type="ECO:0000256" key="9">
    <source>
        <dbReference type="ARBA" id="ARBA00034808"/>
    </source>
</evidence>
<feature type="domain" description="Helicase ATP-binding" evidence="12">
    <location>
        <begin position="305"/>
        <end position="479"/>
    </location>
</feature>
<dbReference type="CDD" id="cd18795">
    <property type="entry name" value="SF2_C_Ski2"/>
    <property type="match status" value="1"/>
</dbReference>
<dbReference type="GO" id="GO:0005524">
    <property type="term" value="F:ATP binding"/>
    <property type="evidence" value="ECO:0007669"/>
    <property type="project" value="UniProtKB-KW"/>
</dbReference>
<dbReference type="SMART" id="SM00973">
    <property type="entry name" value="Sec63"/>
    <property type="match status" value="1"/>
</dbReference>
<protein>
    <recommendedName>
        <fullName evidence="9">DNA 3'-5' helicase</fullName>
        <ecNumber evidence="9">5.6.2.4</ecNumber>
    </recommendedName>
</protein>
<feature type="domain" description="Helicase C-terminal" evidence="13">
    <location>
        <begin position="519"/>
        <end position="707"/>
    </location>
</feature>
<dbReference type="Pfam" id="PF23445">
    <property type="entry name" value="WHD_SNRNP200"/>
    <property type="match status" value="1"/>
</dbReference>
<dbReference type="Pfam" id="PF00271">
    <property type="entry name" value="Helicase_C"/>
    <property type="match status" value="1"/>
</dbReference>
<feature type="compositionally biased region" description="Polar residues" evidence="11">
    <location>
        <begin position="1314"/>
        <end position="1332"/>
    </location>
</feature>
<dbReference type="InterPro" id="IPR027417">
    <property type="entry name" value="P-loop_NTPase"/>
</dbReference>
<keyword evidence="5" id="KW-0067">ATP-binding</keyword>
<feature type="compositionally biased region" description="Basic and acidic residues" evidence="11">
    <location>
        <begin position="1"/>
        <end position="11"/>
    </location>
</feature>
<dbReference type="InterPro" id="IPR011545">
    <property type="entry name" value="DEAD/DEAH_box_helicase_dom"/>
</dbReference>
<dbReference type="Gene3D" id="1.10.3380.10">
    <property type="entry name" value="Sec63 N-terminal domain-like domain"/>
    <property type="match status" value="1"/>
</dbReference>
<evidence type="ECO:0000256" key="8">
    <source>
        <dbReference type="ARBA" id="ARBA00034617"/>
    </source>
</evidence>
<feature type="region of interest" description="Disordered" evidence="11">
    <location>
        <begin position="1"/>
        <end position="23"/>
    </location>
</feature>
<dbReference type="EMBL" id="WVTA01000005">
    <property type="protein sequence ID" value="KAK3210058.1"/>
    <property type="molecule type" value="Genomic_DNA"/>
</dbReference>
<dbReference type="PROSITE" id="PS51192">
    <property type="entry name" value="HELICASE_ATP_BIND_1"/>
    <property type="match status" value="1"/>
</dbReference>
<feature type="region of interest" description="Disordered" evidence="11">
    <location>
        <begin position="1522"/>
        <end position="1542"/>
    </location>
</feature>
<organism evidence="14 15">
    <name type="scientific">Pseudopithomyces chartarum</name>
    <dbReference type="NCBI Taxonomy" id="1892770"/>
    <lineage>
        <taxon>Eukaryota</taxon>
        <taxon>Fungi</taxon>
        <taxon>Dikarya</taxon>
        <taxon>Ascomycota</taxon>
        <taxon>Pezizomycotina</taxon>
        <taxon>Dothideomycetes</taxon>
        <taxon>Pleosporomycetidae</taxon>
        <taxon>Pleosporales</taxon>
        <taxon>Massarineae</taxon>
        <taxon>Didymosphaeriaceae</taxon>
        <taxon>Pseudopithomyces</taxon>
    </lineage>
</organism>
<dbReference type="GO" id="GO:0007131">
    <property type="term" value="P:reciprocal meiotic recombination"/>
    <property type="evidence" value="ECO:0007669"/>
    <property type="project" value="UniProtKB-ARBA"/>
</dbReference>
<evidence type="ECO:0000256" key="1">
    <source>
        <dbReference type="ARBA" id="ARBA00010140"/>
    </source>
</evidence>
<dbReference type="Pfam" id="PF02889">
    <property type="entry name" value="Sec63"/>
    <property type="match status" value="1"/>
</dbReference>